<evidence type="ECO:0000313" key="2">
    <source>
        <dbReference type="Proteomes" id="UP000660708"/>
    </source>
</evidence>
<dbReference type="Pfam" id="PF09523">
    <property type="entry name" value="DUF2390"/>
    <property type="match status" value="1"/>
</dbReference>
<proteinExistence type="predicted"/>
<protein>
    <recommendedName>
        <fullName evidence="3">TIGR02444 family protein</fullName>
    </recommendedName>
</protein>
<reference evidence="1 2" key="1">
    <citation type="submission" date="2015-06" db="EMBL/GenBank/DDBJ databases">
        <title>Genome sequence of Pseudoalteromonas peptidolytica.</title>
        <authorList>
            <person name="Xie B.-B."/>
            <person name="Rong J.-C."/>
            <person name="Qin Q.-L."/>
            <person name="Zhang Y.-Z."/>
        </authorList>
    </citation>
    <scope>NUCLEOTIDE SEQUENCE [LARGE SCALE GENOMIC DNA]</scope>
    <source>
        <strain evidence="1 2">F12-50-A1</strain>
    </source>
</reference>
<evidence type="ECO:0000313" key="1">
    <source>
        <dbReference type="EMBL" id="MBE0348100.1"/>
    </source>
</evidence>
<gene>
    <name evidence="1" type="ORF">PPEP_a3207</name>
</gene>
<keyword evidence="2" id="KW-1185">Reference proteome</keyword>
<dbReference type="AlphaFoldDB" id="A0A8I0MZR2"/>
<name>A0A8I0MZR2_9GAMM</name>
<dbReference type="RefSeq" id="WP_147390649.1">
    <property type="nucleotide sequence ID" value="NZ_AQHF01000030.1"/>
</dbReference>
<dbReference type="EMBL" id="AQHF01000030">
    <property type="protein sequence ID" value="MBE0348100.1"/>
    <property type="molecule type" value="Genomic_DNA"/>
</dbReference>
<dbReference type="Proteomes" id="UP000660708">
    <property type="component" value="Unassembled WGS sequence"/>
</dbReference>
<dbReference type="NCBIfam" id="TIGR02444">
    <property type="entry name" value="TIGR02444 family protein"/>
    <property type="match status" value="1"/>
</dbReference>
<evidence type="ECO:0008006" key="3">
    <source>
        <dbReference type="Google" id="ProtNLM"/>
    </source>
</evidence>
<dbReference type="InterPro" id="IPR012659">
    <property type="entry name" value="CHP02444"/>
</dbReference>
<comment type="caution">
    <text evidence="1">The sequence shown here is derived from an EMBL/GenBank/DDBJ whole genome shotgun (WGS) entry which is preliminary data.</text>
</comment>
<accession>A0A8I0MZR2</accession>
<sequence>MLSRQDFWLFSCKFYSRPEMQARLLALQDNGSKNINLCLLLCYLDKLALTVEPEAVSTLIETCKHFDEIILQPQRRIRSLLKAQHHHYEDYQQLRAAMLTAELELEKRQQALLLEVLQHSHLYPLQQGSNLRHYLSDNEYTVLFAPVND</sequence>
<organism evidence="1 2">
    <name type="scientific">Pseudoalteromonas peptidolytica F12-50-A1</name>
    <dbReference type="NCBI Taxonomy" id="1315280"/>
    <lineage>
        <taxon>Bacteria</taxon>
        <taxon>Pseudomonadati</taxon>
        <taxon>Pseudomonadota</taxon>
        <taxon>Gammaproteobacteria</taxon>
        <taxon>Alteromonadales</taxon>
        <taxon>Pseudoalteromonadaceae</taxon>
        <taxon>Pseudoalteromonas</taxon>
    </lineage>
</organism>